<gene>
    <name evidence="1" type="ORF">HX810_03625</name>
</gene>
<proteinExistence type="predicted"/>
<dbReference type="AlphaFoldDB" id="A0A7Y8GAX8"/>
<protein>
    <submittedName>
        <fullName evidence="1">DUF4160 domain-containing protein</fullName>
    </submittedName>
</protein>
<dbReference type="Pfam" id="PF13711">
    <property type="entry name" value="DUF4160"/>
    <property type="match status" value="1"/>
</dbReference>
<reference evidence="1 2" key="1">
    <citation type="submission" date="2020-04" db="EMBL/GenBank/DDBJ databases">
        <title>Molecular characterization of pseudomonads from Agaricus bisporus reveal novel blotch 2 pathogens in Western Europe.</title>
        <authorList>
            <person name="Taparia T."/>
            <person name="Krijger M."/>
            <person name="Haynes E."/>
            <person name="Elpinstone J.G."/>
            <person name="Noble R."/>
            <person name="Van Der Wolf J."/>
        </authorList>
    </citation>
    <scope>NUCLEOTIDE SEQUENCE [LARGE SCALE GENOMIC DNA]</scope>
    <source>
        <strain evidence="1 2">IPO3765</strain>
    </source>
</reference>
<dbReference type="InterPro" id="IPR025427">
    <property type="entry name" value="DUF4160"/>
</dbReference>
<dbReference type="RefSeq" id="WP_177023651.1">
    <property type="nucleotide sequence ID" value="NZ_JACAQV010000005.1"/>
</dbReference>
<evidence type="ECO:0000313" key="1">
    <source>
        <dbReference type="EMBL" id="NWF06762.1"/>
    </source>
</evidence>
<dbReference type="EMBL" id="JACAQV010000005">
    <property type="protein sequence ID" value="NWF06762.1"/>
    <property type="molecule type" value="Genomic_DNA"/>
</dbReference>
<evidence type="ECO:0000313" key="2">
    <source>
        <dbReference type="Proteomes" id="UP000561369"/>
    </source>
</evidence>
<sequence length="99" mass="11101">MLGHQTPLCGEHSRLNGCPVSLDHYTSQWTKLEIKIYPDDHAPPHFHVQTPDGESLVQIEGLVVLGTGAETKALKAALLWAKAHIADLKRVWDEQNRRN</sequence>
<comment type="caution">
    <text evidence="1">The sequence shown here is derived from an EMBL/GenBank/DDBJ whole genome shotgun (WGS) entry which is preliminary data.</text>
</comment>
<dbReference type="Proteomes" id="UP000561369">
    <property type="component" value="Unassembled WGS sequence"/>
</dbReference>
<organism evidence="1 2">
    <name type="scientific">Pseudomonas salomonii</name>
    <dbReference type="NCBI Taxonomy" id="191391"/>
    <lineage>
        <taxon>Bacteria</taxon>
        <taxon>Pseudomonadati</taxon>
        <taxon>Pseudomonadota</taxon>
        <taxon>Gammaproteobacteria</taxon>
        <taxon>Pseudomonadales</taxon>
        <taxon>Pseudomonadaceae</taxon>
        <taxon>Pseudomonas</taxon>
    </lineage>
</organism>
<name>A0A7Y8GAX8_9PSED</name>
<accession>A0A7Y8GAX8</accession>